<dbReference type="GeneID" id="68102827"/>
<dbReference type="AlphaFoldDB" id="A0AA88GI50"/>
<gene>
    <name evidence="2" type="ORF">C9374_010373</name>
</gene>
<feature type="region of interest" description="Disordered" evidence="1">
    <location>
        <begin position="247"/>
        <end position="336"/>
    </location>
</feature>
<organism evidence="2 3">
    <name type="scientific">Naegleria lovaniensis</name>
    <name type="common">Amoeba</name>
    <dbReference type="NCBI Taxonomy" id="51637"/>
    <lineage>
        <taxon>Eukaryota</taxon>
        <taxon>Discoba</taxon>
        <taxon>Heterolobosea</taxon>
        <taxon>Tetramitia</taxon>
        <taxon>Eutetramitia</taxon>
        <taxon>Vahlkampfiidae</taxon>
        <taxon>Naegleria</taxon>
    </lineage>
</organism>
<evidence type="ECO:0000256" key="1">
    <source>
        <dbReference type="SAM" id="MobiDB-lite"/>
    </source>
</evidence>
<evidence type="ECO:0000313" key="2">
    <source>
        <dbReference type="EMBL" id="KAG2374999.1"/>
    </source>
</evidence>
<name>A0AA88GI50_NAELO</name>
<dbReference type="Proteomes" id="UP000816034">
    <property type="component" value="Unassembled WGS sequence"/>
</dbReference>
<feature type="compositionally biased region" description="Polar residues" evidence="1">
    <location>
        <begin position="164"/>
        <end position="195"/>
    </location>
</feature>
<sequence>MSRPTAQNSSSSSSGGGGLFSSLKSMVNDLTSSSPQPSQQQSSSQVKRPTGSSSSSSASNNLFPSLSVLQNNLPQEIQRVRSVLQGSNASLSQLEQGERALDDLICVLSGQLAELCELRRENSQKLIHRLKQNVSTTSANQTATTNQYVPPSISQQQSPQTTSKVSNSQTQPPTSKAPQSTVNKSATTTPQSPQQGGFGTLATRGQKALTTSSTKAPSQSNPSTNNTSRGGQVDSIDSILVWQENEVPVQSESMSTPPATSSNIPTAQLLDPFETTVTTTTMSQPSVQAPSTPFADSGIYNAPPGLDSLLQPPSVSDILGGDAIQDDSNKQQQTGNDFNLDQILGTKKQEEPVGEMLDFSNEGQKIFQSNQILSMFDKQESQDHVVGATIDVEVQDDTGKSNPSDDFDF</sequence>
<feature type="compositionally biased region" description="Low complexity" evidence="1">
    <location>
        <begin position="217"/>
        <end position="228"/>
    </location>
</feature>
<comment type="caution">
    <text evidence="2">The sequence shown here is derived from an EMBL/GenBank/DDBJ whole genome shotgun (WGS) entry which is preliminary data.</text>
</comment>
<accession>A0AA88GI50</accession>
<keyword evidence="3" id="KW-1185">Reference proteome</keyword>
<evidence type="ECO:0000313" key="3">
    <source>
        <dbReference type="Proteomes" id="UP000816034"/>
    </source>
</evidence>
<proteinExistence type="predicted"/>
<feature type="compositionally biased region" description="Polar residues" evidence="1">
    <location>
        <begin position="248"/>
        <end position="266"/>
    </location>
</feature>
<dbReference type="RefSeq" id="XP_044544173.1">
    <property type="nucleotide sequence ID" value="XM_044685910.1"/>
</dbReference>
<feature type="region of interest" description="Disordered" evidence="1">
    <location>
        <begin position="1"/>
        <end position="60"/>
    </location>
</feature>
<feature type="compositionally biased region" description="Polar residues" evidence="1">
    <location>
        <begin position="282"/>
        <end position="291"/>
    </location>
</feature>
<reference evidence="2 3" key="1">
    <citation type="journal article" date="2018" name="BMC Genomics">
        <title>The genome of Naegleria lovaniensis, the basis for a comparative approach to unravel pathogenicity factors of the human pathogenic amoeba N. fowleri.</title>
        <authorList>
            <person name="Liechti N."/>
            <person name="Schurch N."/>
            <person name="Bruggmann R."/>
            <person name="Wittwer M."/>
        </authorList>
    </citation>
    <scope>NUCLEOTIDE SEQUENCE [LARGE SCALE GENOMIC DNA]</scope>
    <source>
        <strain evidence="2 3">ATCC 30569</strain>
    </source>
</reference>
<feature type="region of interest" description="Disordered" evidence="1">
    <location>
        <begin position="134"/>
        <end position="232"/>
    </location>
</feature>
<feature type="compositionally biased region" description="Low complexity" evidence="1">
    <location>
        <begin position="135"/>
        <end position="163"/>
    </location>
</feature>
<dbReference type="EMBL" id="PYSW02000041">
    <property type="protein sequence ID" value="KAG2374999.1"/>
    <property type="molecule type" value="Genomic_DNA"/>
</dbReference>
<protein>
    <submittedName>
        <fullName evidence="2">Uncharacterized protein</fullName>
    </submittedName>
</protein>
<feature type="compositionally biased region" description="Low complexity" evidence="1">
    <location>
        <begin position="32"/>
        <end position="45"/>
    </location>
</feature>